<evidence type="ECO:0000256" key="11">
    <source>
        <dbReference type="RuleBase" id="RU362015"/>
    </source>
</evidence>
<dbReference type="PRINTS" id="PR00911">
    <property type="entry name" value="GLHYDRLASE11"/>
</dbReference>
<keyword evidence="7 10" id="KW-0119">Carbohydrate metabolism</keyword>
<dbReference type="GO" id="GO:0045493">
    <property type="term" value="P:xylan catabolic process"/>
    <property type="evidence" value="ECO:0007669"/>
    <property type="project" value="UniProtKB-UniRule"/>
</dbReference>
<feature type="active site" description="Proton donor" evidence="10">
    <location>
        <position position="215"/>
    </location>
</feature>
<dbReference type="EMBL" id="KL142391">
    <property type="protein sequence ID" value="KDR71788.1"/>
    <property type="molecule type" value="Genomic_DNA"/>
</dbReference>
<feature type="signal peptide" evidence="12">
    <location>
        <begin position="1"/>
        <end position="18"/>
    </location>
</feature>
<gene>
    <name evidence="14" type="ORF">GALMADRAFT_779852</name>
</gene>
<dbReference type="EC" id="3.2.1.8" evidence="4 10"/>
<feature type="active site" description="Nucleophile" evidence="10">
    <location>
        <position position="124"/>
    </location>
</feature>
<dbReference type="UniPathway" id="UPA00114"/>
<evidence type="ECO:0000256" key="5">
    <source>
        <dbReference type="ARBA" id="ARBA00022651"/>
    </source>
</evidence>
<dbReference type="PANTHER" id="PTHR46828:SF2">
    <property type="entry name" value="ENDO-1,4-BETA-XYLANASE A-RELATED"/>
    <property type="match status" value="1"/>
</dbReference>
<sequence>MSQFWFTSLLALCSAAASLIVPSELSNLITPETQLVRRQTLTTNATGTIGSNYYSLWDQADAGVTMNLNYGQYRLSWSSVSERFIGGMGWVTGSNRLVVFSGEFNPSGNAYFSVYGWTTDPLVEYYICEAFGTYNPGTGLTHMGTLSSDQGTYDIYQTVRTNASSILGTQTFKQFWSVRQSTRTSGVVTTANHFNAWASLGMAMGTFNYQIIATEGHQGSGSSFAEVY</sequence>
<comment type="pathway">
    <text evidence="2 10 11">Glycan degradation; xylan degradation.</text>
</comment>
<evidence type="ECO:0000256" key="10">
    <source>
        <dbReference type="PROSITE-ProRule" id="PRU01097"/>
    </source>
</evidence>
<organism evidence="14 15">
    <name type="scientific">Galerina marginata (strain CBS 339.88)</name>
    <dbReference type="NCBI Taxonomy" id="685588"/>
    <lineage>
        <taxon>Eukaryota</taxon>
        <taxon>Fungi</taxon>
        <taxon>Dikarya</taxon>
        <taxon>Basidiomycota</taxon>
        <taxon>Agaricomycotina</taxon>
        <taxon>Agaricomycetes</taxon>
        <taxon>Agaricomycetidae</taxon>
        <taxon>Agaricales</taxon>
        <taxon>Agaricineae</taxon>
        <taxon>Strophariaceae</taxon>
        <taxon>Galerina</taxon>
    </lineage>
</organism>
<evidence type="ECO:0000256" key="3">
    <source>
        <dbReference type="ARBA" id="ARBA00007792"/>
    </source>
</evidence>
<name>A0A067SYD9_GALM3</name>
<keyword evidence="9 10" id="KW-0624">Polysaccharide degradation</keyword>
<evidence type="ECO:0000313" key="14">
    <source>
        <dbReference type="EMBL" id="KDR71788.1"/>
    </source>
</evidence>
<dbReference type="AlphaFoldDB" id="A0A067SYD9"/>
<keyword evidence="12" id="KW-0732">Signal</keyword>
<evidence type="ECO:0000256" key="9">
    <source>
        <dbReference type="ARBA" id="ARBA00023326"/>
    </source>
</evidence>
<keyword evidence="8 10" id="KW-0326">Glycosidase</keyword>
<dbReference type="PROSITE" id="PS51761">
    <property type="entry name" value="GH11_3"/>
    <property type="match status" value="1"/>
</dbReference>
<dbReference type="Pfam" id="PF00457">
    <property type="entry name" value="Glyco_hydro_11"/>
    <property type="match status" value="1"/>
</dbReference>
<evidence type="ECO:0000313" key="15">
    <source>
        <dbReference type="Proteomes" id="UP000027222"/>
    </source>
</evidence>
<feature type="domain" description="GH11" evidence="13">
    <location>
        <begin position="40"/>
        <end position="228"/>
    </location>
</feature>
<evidence type="ECO:0000256" key="7">
    <source>
        <dbReference type="ARBA" id="ARBA00023277"/>
    </source>
</evidence>
<evidence type="ECO:0000256" key="1">
    <source>
        <dbReference type="ARBA" id="ARBA00000681"/>
    </source>
</evidence>
<reference evidence="15" key="1">
    <citation type="journal article" date="2014" name="Proc. Natl. Acad. Sci. U.S.A.">
        <title>Extensive sampling of basidiomycete genomes demonstrates inadequacy of the white-rot/brown-rot paradigm for wood decay fungi.</title>
        <authorList>
            <person name="Riley R."/>
            <person name="Salamov A.A."/>
            <person name="Brown D.W."/>
            <person name="Nagy L.G."/>
            <person name="Floudas D."/>
            <person name="Held B.W."/>
            <person name="Levasseur A."/>
            <person name="Lombard V."/>
            <person name="Morin E."/>
            <person name="Otillar R."/>
            <person name="Lindquist E.A."/>
            <person name="Sun H."/>
            <person name="LaButti K.M."/>
            <person name="Schmutz J."/>
            <person name="Jabbour D."/>
            <person name="Luo H."/>
            <person name="Baker S.E."/>
            <person name="Pisabarro A.G."/>
            <person name="Walton J.D."/>
            <person name="Blanchette R.A."/>
            <person name="Henrissat B."/>
            <person name="Martin F."/>
            <person name="Cullen D."/>
            <person name="Hibbett D.S."/>
            <person name="Grigoriev I.V."/>
        </authorList>
    </citation>
    <scope>NUCLEOTIDE SEQUENCE [LARGE SCALE GENOMIC DNA]</scope>
    <source>
        <strain evidence="15">CBS 339.88</strain>
    </source>
</reference>
<proteinExistence type="inferred from homology"/>
<dbReference type="InterPro" id="IPR013319">
    <property type="entry name" value="GH11/12"/>
</dbReference>
<keyword evidence="6 10" id="KW-0378">Hydrolase</keyword>
<dbReference type="InterPro" id="IPR033123">
    <property type="entry name" value="GH11_dom"/>
</dbReference>
<dbReference type="InterPro" id="IPR013320">
    <property type="entry name" value="ConA-like_dom_sf"/>
</dbReference>
<keyword evidence="15" id="KW-1185">Reference proteome</keyword>
<evidence type="ECO:0000259" key="13">
    <source>
        <dbReference type="PROSITE" id="PS51761"/>
    </source>
</evidence>
<dbReference type="Gene3D" id="2.60.120.180">
    <property type="match status" value="1"/>
</dbReference>
<dbReference type="SUPFAM" id="SSF49899">
    <property type="entry name" value="Concanavalin A-like lectins/glucanases"/>
    <property type="match status" value="1"/>
</dbReference>
<protein>
    <recommendedName>
        <fullName evidence="4 10">Endo-1,4-beta-xylanase</fullName>
        <ecNumber evidence="4 10">3.2.1.8</ecNumber>
    </recommendedName>
</protein>
<dbReference type="PANTHER" id="PTHR46828">
    <property type="entry name" value="ENDO-1,4-BETA-XYLANASE A-RELATED"/>
    <property type="match status" value="1"/>
</dbReference>
<dbReference type="STRING" id="685588.A0A067SYD9"/>
<dbReference type="OrthoDB" id="2115822at2759"/>
<evidence type="ECO:0000256" key="2">
    <source>
        <dbReference type="ARBA" id="ARBA00004851"/>
    </source>
</evidence>
<dbReference type="Proteomes" id="UP000027222">
    <property type="component" value="Unassembled WGS sequence"/>
</dbReference>
<dbReference type="InterPro" id="IPR001137">
    <property type="entry name" value="Glyco_hydro_11"/>
</dbReference>
<comment type="similarity">
    <text evidence="3 10 11">Belongs to the glycosyl hydrolase 11 (cellulase G) family.</text>
</comment>
<accession>A0A067SYD9</accession>
<comment type="catalytic activity">
    <reaction evidence="1 10 11">
        <text>Endohydrolysis of (1-&gt;4)-beta-D-xylosidic linkages in xylans.</text>
        <dbReference type="EC" id="3.2.1.8"/>
    </reaction>
</comment>
<dbReference type="GO" id="GO:0031176">
    <property type="term" value="F:endo-1,4-beta-xylanase activity"/>
    <property type="evidence" value="ECO:0007669"/>
    <property type="project" value="UniProtKB-UniRule"/>
</dbReference>
<keyword evidence="5 10" id="KW-0858">Xylan degradation</keyword>
<dbReference type="HOGENOM" id="CLU_052631_0_0_1"/>
<evidence type="ECO:0000256" key="4">
    <source>
        <dbReference type="ARBA" id="ARBA00012590"/>
    </source>
</evidence>
<evidence type="ECO:0000256" key="6">
    <source>
        <dbReference type="ARBA" id="ARBA00022801"/>
    </source>
</evidence>
<feature type="chain" id="PRO_5001646349" description="Endo-1,4-beta-xylanase" evidence="12">
    <location>
        <begin position="19"/>
        <end position="228"/>
    </location>
</feature>
<evidence type="ECO:0000256" key="8">
    <source>
        <dbReference type="ARBA" id="ARBA00023295"/>
    </source>
</evidence>
<evidence type="ECO:0000256" key="12">
    <source>
        <dbReference type="SAM" id="SignalP"/>
    </source>
</evidence>